<dbReference type="PRINTS" id="PR00109">
    <property type="entry name" value="TYRKINASE"/>
</dbReference>
<evidence type="ECO:0000256" key="6">
    <source>
        <dbReference type="ARBA" id="ARBA00022692"/>
    </source>
</evidence>
<name>A0AA39F4R7_MICHY</name>
<dbReference type="PROSITE" id="PS50853">
    <property type="entry name" value="FN3"/>
    <property type="match status" value="2"/>
</dbReference>
<comment type="catalytic activity">
    <reaction evidence="19">
        <text>L-tyrosyl-[protein] + ATP = O-phospho-L-tyrosyl-[protein] + ADP + H(+)</text>
        <dbReference type="Rhea" id="RHEA:10596"/>
        <dbReference type="Rhea" id="RHEA-COMP:10136"/>
        <dbReference type="Rhea" id="RHEA-COMP:20101"/>
        <dbReference type="ChEBI" id="CHEBI:15378"/>
        <dbReference type="ChEBI" id="CHEBI:30616"/>
        <dbReference type="ChEBI" id="CHEBI:46858"/>
        <dbReference type="ChEBI" id="CHEBI:61978"/>
        <dbReference type="ChEBI" id="CHEBI:456216"/>
        <dbReference type="EC" id="2.7.10.1"/>
    </reaction>
</comment>
<dbReference type="Gene3D" id="1.10.510.10">
    <property type="entry name" value="Transferase(Phosphotransferase) domain 1"/>
    <property type="match status" value="1"/>
</dbReference>
<evidence type="ECO:0000259" key="24">
    <source>
        <dbReference type="PROSITE" id="PS50011"/>
    </source>
</evidence>
<dbReference type="SMART" id="SM00261">
    <property type="entry name" value="FU"/>
    <property type="match status" value="1"/>
</dbReference>
<evidence type="ECO:0000256" key="5">
    <source>
        <dbReference type="ARBA" id="ARBA00022685"/>
    </source>
</evidence>
<evidence type="ECO:0000256" key="15">
    <source>
        <dbReference type="ARBA" id="ARBA00023137"/>
    </source>
</evidence>
<dbReference type="InterPro" id="IPR020635">
    <property type="entry name" value="Tyr_kinase_cat_dom"/>
</dbReference>
<keyword evidence="9" id="KW-0677">Repeat</keyword>
<dbReference type="SUPFAM" id="SSF57184">
    <property type="entry name" value="Growth factor receptor domain"/>
    <property type="match status" value="1"/>
</dbReference>
<evidence type="ECO:0000259" key="25">
    <source>
        <dbReference type="PROSITE" id="PS50853"/>
    </source>
</evidence>
<evidence type="ECO:0000256" key="11">
    <source>
        <dbReference type="ARBA" id="ARBA00022777"/>
    </source>
</evidence>
<evidence type="ECO:0000256" key="18">
    <source>
        <dbReference type="ARBA" id="ARBA00023211"/>
    </source>
</evidence>
<dbReference type="InterPro" id="IPR050122">
    <property type="entry name" value="RTK"/>
</dbReference>
<dbReference type="PANTHER" id="PTHR24416">
    <property type="entry name" value="TYROSINE-PROTEIN KINASE RECEPTOR"/>
    <property type="match status" value="1"/>
</dbReference>
<evidence type="ECO:0000313" key="26">
    <source>
        <dbReference type="EMBL" id="KAK0162937.1"/>
    </source>
</evidence>
<keyword evidence="17" id="KW-0325">Glycoprotein</keyword>
<dbReference type="InterPro" id="IPR013783">
    <property type="entry name" value="Ig-like_fold"/>
</dbReference>
<keyword evidence="18" id="KW-0464">Manganese</keyword>
<dbReference type="InterPro" id="IPR006212">
    <property type="entry name" value="Furin_repeat"/>
</dbReference>
<keyword evidence="7" id="KW-0479">Metal-binding</keyword>
<dbReference type="GO" id="GO:0007169">
    <property type="term" value="P:cell surface receptor protein tyrosine kinase signaling pathway"/>
    <property type="evidence" value="ECO:0007669"/>
    <property type="project" value="TreeGrafter"/>
</dbReference>
<organism evidence="26 27">
    <name type="scientific">Microctonus hyperodae</name>
    <name type="common">Parasitoid wasp</name>
    <dbReference type="NCBI Taxonomy" id="165561"/>
    <lineage>
        <taxon>Eukaryota</taxon>
        <taxon>Metazoa</taxon>
        <taxon>Ecdysozoa</taxon>
        <taxon>Arthropoda</taxon>
        <taxon>Hexapoda</taxon>
        <taxon>Insecta</taxon>
        <taxon>Pterygota</taxon>
        <taxon>Neoptera</taxon>
        <taxon>Endopterygota</taxon>
        <taxon>Hymenoptera</taxon>
        <taxon>Apocrita</taxon>
        <taxon>Ichneumonoidea</taxon>
        <taxon>Braconidae</taxon>
        <taxon>Euphorinae</taxon>
        <taxon>Microctonus</taxon>
    </lineage>
</organism>
<dbReference type="InterPro" id="IPR006211">
    <property type="entry name" value="Furin-like_Cys-rich_dom"/>
</dbReference>
<keyword evidence="8 23" id="KW-0732">Signal</keyword>
<keyword evidence="5" id="KW-0165">Cleavage on pair of basic residues</keyword>
<dbReference type="GO" id="GO:0043235">
    <property type="term" value="C:receptor complex"/>
    <property type="evidence" value="ECO:0007669"/>
    <property type="project" value="TreeGrafter"/>
</dbReference>
<evidence type="ECO:0000256" key="2">
    <source>
        <dbReference type="ARBA" id="ARBA00011902"/>
    </source>
</evidence>
<evidence type="ECO:0000256" key="13">
    <source>
        <dbReference type="ARBA" id="ARBA00022989"/>
    </source>
</evidence>
<evidence type="ECO:0000256" key="20">
    <source>
        <dbReference type="PROSITE-ProRule" id="PRU10141"/>
    </source>
</evidence>
<evidence type="ECO:0000256" key="14">
    <source>
        <dbReference type="ARBA" id="ARBA00023136"/>
    </source>
</evidence>
<dbReference type="InterPro" id="IPR003961">
    <property type="entry name" value="FN3_dom"/>
</dbReference>
<feature type="domain" description="Fibronectin type-III" evidence="25">
    <location>
        <begin position="570"/>
        <end position="688"/>
    </location>
</feature>
<keyword evidence="11" id="KW-0418">Kinase</keyword>
<keyword evidence="27" id="KW-1185">Reference proteome</keyword>
<dbReference type="Pfam" id="PF07714">
    <property type="entry name" value="PK_Tyr_Ser-Thr"/>
    <property type="match status" value="1"/>
</dbReference>
<proteinExistence type="predicted"/>
<feature type="transmembrane region" description="Helical" evidence="22">
    <location>
        <begin position="1000"/>
        <end position="1022"/>
    </location>
</feature>
<feature type="chain" id="PRO_5041211116" description="receptor protein-tyrosine kinase" evidence="23">
    <location>
        <begin position="20"/>
        <end position="1407"/>
    </location>
</feature>
<feature type="domain" description="Protein kinase" evidence="24">
    <location>
        <begin position="1059"/>
        <end position="1318"/>
    </location>
</feature>
<dbReference type="GO" id="GO:0004714">
    <property type="term" value="F:transmembrane receptor protein tyrosine kinase activity"/>
    <property type="evidence" value="ECO:0007669"/>
    <property type="project" value="UniProtKB-EC"/>
</dbReference>
<evidence type="ECO:0000313" key="27">
    <source>
        <dbReference type="Proteomes" id="UP001168972"/>
    </source>
</evidence>
<dbReference type="Gene3D" id="3.80.20.20">
    <property type="entry name" value="Receptor L-domain"/>
    <property type="match status" value="2"/>
</dbReference>
<dbReference type="Gene3D" id="2.60.40.10">
    <property type="entry name" value="Immunoglobulins"/>
    <property type="match status" value="3"/>
</dbReference>
<dbReference type="InterPro" id="IPR036941">
    <property type="entry name" value="Rcpt_L-dom_sf"/>
</dbReference>
<dbReference type="GO" id="GO:0005524">
    <property type="term" value="F:ATP binding"/>
    <property type="evidence" value="ECO:0007669"/>
    <property type="project" value="UniProtKB-UniRule"/>
</dbReference>
<sequence>MNTWKLLLSILIVLEMVSCILFAMTVNDLQKDESRNRFNIKVFNNHRDKTSSGKYRPKNPDDNLDDNDDRSHNVNYDFEDSRYRNDRAIHAPGSAEEASTKIGQQTITSDMPNGKQKSHAIARQKMSKLRNVTIADGVCGSLDIRNNIRSFEVLRNCRIIEGFLNIILIANITESQARNLSFPKLREITEYLLIYRVDNFTTLRYLFPNLEVIRGDTLFTDYSLMIYEMNQLTEIGMVKLMKISRGGVRIERNPVLCYTDTIDWKSIVLAGALFFATNQHPSKCPACPSSCPDSHCWSEDLCQKSMESICHPLCLGGCFGPTEKDCYVCKTIRHEDMCMEKCPPHLYAFRERRCITALECIKMKPAHLRKDDKAKNWRIFNNSCVTECPVGYDEIIDQNNVTVCKTCVGDACQKFENGGVVRHISDFQPFRGMSVIDGSLEFQIGNSYPTIESELIDAFGAIEEITGYLKVARSSPLTSLEFLKKLRVIRGRKLDMNNASLVILDNSNLSNLFHESQKIELENGRLFIHDNPKLCMSKITKLANMVGITNYTVLEIHPDSNGDKVACDIVNINITVQNKGTTYANLVWDVYEPSEGQNLINYMLSYTETDNPNVTFESNPCSSRKWQIVDVEIPLNNSPNIVISKLITDLKPYTSYGVYVKTLAVRNRSSFRSPTGQSKVILFRTDPDIPTVPANVETIMTTETEILIQWDEPTQPNGPIAYYIISGFIRIEDEDFLSSRDYCKHGIVNEVEKIESPKISFKAIIDDPKSCCKKEVVKYKKFEILCYDNMTTGYIPQGRYNYCDAPRDDKFNIEENFTFEKNFIYNTKPNISNNTYYSFIFNVSGEERSYVLKNLRYYSLYTIAVTACGSTLNNGTELCSLPQYVNAKTERRPDADNVYNVQADVTNDTLVTIKWDPVQHPNGLTVAYIIEYTNTIIKSATKTSACISQGISRKKRNTYDIPNLSPGKYSTRVRSLSLAGEGNWSQEVYFTIGMKDDNTFVATIIVTITCIVAIIIIGFFLLRSYRNKKKQERLIASVNPDYIESKYVRDSWEVSRDNIKLSEELGLGNFGMVYRGVLNGNIPVAIKTIPVNYTEEDKNEFLNEASVMKNFSSFHLVKLLGVISEGDPPYVIMELMENGDLKSYLRRIRDVEPGLDVSRIIRMAGEIADGMAYLESKKFVHRDLAARNCMVSNDLVCKIGDFGMARDIYETDYYKIGQKGLLPIRWMAPENLSDGVFTSDSDVWSFGVVLYEILTMGELPYQGFSNDEVLNHVLRKGTVTIPRNCPEIILKLMERCFRWRPNERPTFIEIVSELESFLGQDFCEKSFYHSEEGIELRNSGLKKVYHNAAQIRFHWGNDSARWVREFEDNVTLLDQTRAGTSRSKIFKNGFQHLGNIAAMEEIPLDSS</sequence>
<dbReference type="InterPro" id="IPR008266">
    <property type="entry name" value="Tyr_kinase_AS"/>
</dbReference>
<feature type="binding site" evidence="20">
    <location>
        <position position="1087"/>
    </location>
    <ligand>
        <name>ATP</name>
        <dbReference type="ChEBI" id="CHEBI:30616"/>
    </ligand>
</feature>
<feature type="domain" description="Fibronectin type-III" evidence="25">
    <location>
        <begin position="897"/>
        <end position="997"/>
    </location>
</feature>
<dbReference type="InterPro" id="IPR009030">
    <property type="entry name" value="Growth_fac_rcpt_cys_sf"/>
</dbReference>
<dbReference type="Pfam" id="PF01030">
    <property type="entry name" value="Recep_L_domain"/>
    <property type="match status" value="2"/>
</dbReference>
<feature type="region of interest" description="Disordered" evidence="21">
    <location>
        <begin position="47"/>
        <end position="77"/>
    </location>
</feature>
<protein>
    <recommendedName>
        <fullName evidence="2">receptor protein-tyrosine kinase</fullName>
        <ecNumber evidence="2">2.7.10.1</ecNumber>
    </recommendedName>
</protein>
<accession>A0AA39F4R7</accession>
<dbReference type="EC" id="2.7.10.1" evidence="2"/>
<evidence type="ECO:0000256" key="8">
    <source>
        <dbReference type="ARBA" id="ARBA00022729"/>
    </source>
</evidence>
<dbReference type="CDD" id="cd00064">
    <property type="entry name" value="FU"/>
    <property type="match status" value="1"/>
</dbReference>
<dbReference type="Proteomes" id="UP001168972">
    <property type="component" value="Unassembled WGS sequence"/>
</dbReference>
<evidence type="ECO:0000256" key="1">
    <source>
        <dbReference type="ARBA" id="ARBA00004479"/>
    </source>
</evidence>
<evidence type="ECO:0000256" key="21">
    <source>
        <dbReference type="SAM" id="MobiDB-lite"/>
    </source>
</evidence>
<keyword evidence="15" id="KW-0829">Tyrosine-protein kinase</keyword>
<keyword evidence="6 22" id="KW-0812">Transmembrane</keyword>
<dbReference type="Gene3D" id="2.10.220.10">
    <property type="entry name" value="Hormone Receptor, Insulin-like Growth Factor Receptor 1, Chain A, domain 2"/>
    <property type="match status" value="1"/>
</dbReference>
<dbReference type="InterPro" id="IPR001245">
    <property type="entry name" value="Ser-Thr/Tyr_kinase_cat_dom"/>
</dbReference>
<dbReference type="GO" id="GO:0046872">
    <property type="term" value="F:metal ion binding"/>
    <property type="evidence" value="ECO:0007669"/>
    <property type="project" value="UniProtKB-KW"/>
</dbReference>
<dbReference type="SUPFAM" id="SSF52058">
    <property type="entry name" value="L domain-like"/>
    <property type="match status" value="2"/>
</dbReference>
<dbReference type="SUPFAM" id="SSF56112">
    <property type="entry name" value="Protein kinase-like (PK-like)"/>
    <property type="match status" value="1"/>
</dbReference>
<dbReference type="InterPro" id="IPR017441">
    <property type="entry name" value="Protein_kinase_ATP_BS"/>
</dbReference>
<dbReference type="InterPro" id="IPR011009">
    <property type="entry name" value="Kinase-like_dom_sf"/>
</dbReference>
<dbReference type="Pfam" id="PF00041">
    <property type="entry name" value="fn3"/>
    <property type="match status" value="1"/>
</dbReference>
<feature type="signal peptide" evidence="23">
    <location>
        <begin position="1"/>
        <end position="19"/>
    </location>
</feature>
<keyword evidence="10 20" id="KW-0547">Nucleotide-binding</keyword>
<dbReference type="InterPro" id="IPR000719">
    <property type="entry name" value="Prot_kinase_dom"/>
</dbReference>
<keyword evidence="13 22" id="KW-1133">Transmembrane helix</keyword>
<dbReference type="EMBL" id="JAQQBR010001833">
    <property type="protein sequence ID" value="KAK0162937.1"/>
    <property type="molecule type" value="Genomic_DNA"/>
</dbReference>
<dbReference type="Pfam" id="PF00757">
    <property type="entry name" value="Furin-like"/>
    <property type="match status" value="1"/>
</dbReference>
<dbReference type="InterPro" id="IPR036116">
    <property type="entry name" value="FN3_sf"/>
</dbReference>
<dbReference type="CDD" id="cd00063">
    <property type="entry name" value="FN3"/>
    <property type="match status" value="3"/>
</dbReference>
<evidence type="ECO:0000256" key="22">
    <source>
        <dbReference type="SAM" id="Phobius"/>
    </source>
</evidence>
<keyword evidence="3" id="KW-0597">Phosphoprotein</keyword>
<evidence type="ECO:0000256" key="4">
    <source>
        <dbReference type="ARBA" id="ARBA00022679"/>
    </source>
</evidence>
<evidence type="ECO:0000256" key="12">
    <source>
        <dbReference type="ARBA" id="ARBA00022840"/>
    </source>
</evidence>
<evidence type="ECO:0000256" key="17">
    <source>
        <dbReference type="ARBA" id="ARBA00023180"/>
    </source>
</evidence>
<evidence type="ECO:0000256" key="16">
    <source>
        <dbReference type="ARBA" id="ARBA00023170"/>
    </source>
</evidence>
<keyword evidence="4" id="KW-0808">Transferase</keyword>
<comment type="subcellular location">
    <subcellularLocation>
        <location evidence="1">Membrane</location>
        <topology evidence="1">Single-pass type I membrane protein</topology>
    </subcellularLocation>
</comment>
<dbReference type="SUPFAM" id="SSF49265">
    <property type="entry name" value="Fibronectin type III"/>
    <property type="match status" value="2"/>
</dbReference>
<keyword evidence="14 22" id="KW-0472">Membrane</keyword>
<evidence type="ECO:0000256" key="10">
    <source>
        <dbReference type="ARBA" id="ARBA00022741"/>
    </source>
</evidence>
<evidence type="ECO:0000256" key="7">
    <source>
        <dbReference type="ARBA" id="ARBA00022723"/>
    </source>
</evidence>
<evidence type="ECO:0000256" key="9">
    <source>
        <dbReference type="ARBA" id="ARBA00022737"/>
    </source>
</evidence>
<dbReference type="Gene3D" id="3.30.200.20">
    <property type="entry name" value="Phosphorylase Kinase, domain 1"/>
    <property type="match status" value="1"/>
</dbReference>
<dbReference type="SMART" id="SM00219">
    <property type="entry name" value="TyrKc"/>
    <property type="match status" value="1"/>
</dbReference>
<gene>
    <name evidence="26" type="ORF">PV327_006663</name>
</gene>
<evidence type="ECO:0000256" key="23">
    <source>
        <dbReference type="SAM" id="SignalP"/>
    </source>
</evidence>
<dbReference type="FunFam" id="1.10.510.10:FF:000554">
    <property type="entry name" value="Predicted protein"/>
    <property type="match status" value="1"/>
</dbReference>
<dbReference type="GO" id="GO:0005886">
    <property type="term" value="C:plasma membrane"/>
    <property type="evidence" value="ECO:0007669"/>
    <property type="project" value="TreeGrafter"/>
</dbReference>
<dbReference type="SMART" id="SM00060">
    <property type="entry name" value="FN3"/>
    <property type="match status" value="3"/>
</dbReference>
<evidence type="ECO:0000256" key="3">
    <source>
        <dbReference type="ARBA" id="ARBA00022553"/>
    </source>
</evidence>
<reference evidence="26" key="2">
    <citation type="submission" date="2023-03" db="EMBL/GenBank/DDBJ databases">
        <authorList>
            <person name="Inwood S.N."/>
            <person name="Skelly J.G."/>
            <person name="Guhlin J."/>
            <person name="Harrop T.W.R."/>
            <person name="Goldson S.G."/>
            <person name="Dearden P.K."/>
        </authorList>
    </citation>
    <scope>NUCLEOTIDE SEQUENCE</scope>
    <source>
        <strain evidence="26">Lincoln</strain>
        <tissue evidence="26">Whole body</tissue>
    </source>
</reference>
<evidence type="ECO:0000256" key="19">
    <source>
        <dbReference type="ARBA" id="ARBA00051243"/>
    </source>
</evidence>
<dbReference type="PROSITE" id="PS00109">
    <property type="entry name" value="PROTEIN_KINASE_TYR"/>
    <property type="match status" value="1"/>
</dbReference>
<dbReference type="PROSITE" id="PS00107">
    <property type="entry name" value="PROTEIN_KINASE_ATP"/>
    <property type="match status" value="1"/>
</dbReference>
<keyword evidence="12 20" id="KW-0067">ATP-binding</keyword>
<dbReference type="InterPro" id="IPR000494">
    <property type="entry name" value="Rcpt_L-dom"/>
</dbReference>
<reference evidence="26" key="1">
    <citation type="journal article" date="2023" name="bioRxiv">
        <title>Scaffold-level genome assemblies of two parasitoid biocontrol wasps reveal the parthenogenesis mechanism and an associated novel virus.</title>
        <authorList>
            <person name="Inwood S."/>
            <person name="Skelly J."/>
            <person name="Guhlin J."/>
            <person name="Harrop T."/>
            <person name="Goldson S."/>
            <person name="Dearden P."/>
        </authorList>
    </citation>
    <scope>NUCLEOTIDE SEQUENCE</scope>
    <source>
        <strain evidence="26">Lincoln</strain>
        <tissue evidence="26">Whole body</tissue>
    </source>
</reference>
<keyword evidence="16" id="KW-0675">Receptor</keyword>
<comment type="caution">
    <text evidence="26">The sequence shown here is derived from an EMBL/GenBank/DDBJ whole genome shotgun (WGS) entry which is preliminary data.</text>
</comment>
<dbReference type="PROSITE" id="PS50011">
    <property type="entry name" value="PROTEIN_KINASE_DOM"/>
    <property type="match status" value="1"/>
</dbReference>
<dbReference type="PANTHER" id="PTHR24416:SF525">
    <property type="entry name" value="INSULIN-LIKE RECEPTOR"/>
    <property type="match status" value="1"/>
</dbReference>